<evidence type="ECO:0000313" key="2">
    <source>
        <dbReference type="EMBL" id="CAH9419840.1"/>
    </source>
</evidence>
<gene>
    <name evidence="2" type="ORF">SGL43_06896</name>
</gene>
<accession>A0ABM9H866</accession>
<feature type="compositionally biased region" description="Basic residues" evidence="1">
    <location>
        <begin position="26"/>
        <end position="38"/>
    </location>
</feature>
<evidence type="ECO:0000256" key="1">
    <source>
        <dbReference type="SAM" id="MobiDB-lite"/>
    </source>
</evidence>
<dbReference type="EMBL" id="CAKXYP010000027">
    <property type="protein sequence ID" value="CAH9419840.1"/>
    <property type="molecule type" value="Genomic_DNA"/>
</dbReference>
<reference evidence="2" key="1">
    <citation type="submission" date="2022-03" db="EMBL/GenBank/DDBJ databases">
        <authorList>
            <person name="Leyn A S."/>
        </authorList>
    </citation>
    <scope>NUCLEOTIDE SEQUENCE</scope>
    <source>
        <strain evidence="2">Streptomyces globisporus 4-3</strain>
    </source>
</reference>
<sequence length="48" mass="5459">MRHSLQRVLNVRRNADHCHPQGCRSLTRHRATTRRGGYRRPPAPAASG</sequence>
<evidence type="ECO:0000313" key="3">
    <source>
        <dbReference type="Proteomes" id="UP001154015"/>
    </source>
</evidence>
<comment type="caution">
    <text evidence="2">The sequence shown here is derived from an EMBL/GenBank/DDBJ whole genome shotgun (WGS) entry which is preliminary data.</text>
</comment>
<keyword evidence="3" id="KW-1185">Reference proteome</keyword>
<protein>
    <submittedName>
        <fullName evidence="2">Uncharacterized protein</fullName>
    </submittedName>
</protein>
<dbReference type="Proteomes" id="UP001154015">
    <property type="component" value="Unassembled WGS sequence"/>
</dbReference>
<proteinExistence type="predicted"/>
<feature type="region of interest" description="Disordered" evidence="1">
    <location>
        <begin position="19"/>
        <end position="48"/>
    </location>
</feature>
<organism evidence="2 3">
    <name type="scientific">Streptomyces globisporus</name>
    <dbReference type="NCBI Taxonomy" id="1908"/>
    <lineage>
        <taxon>Bacteria</taxon>
        <taxon>Bacillati</taxon>
        <taxon>Actinomycetota</taxon>
        <taxon>Actinomycetes</taxon>
        <taxon>Kitasatosporales</taxon>
        <taxon>Streptomycetaceae</taxon>
        <taxon>Streptomyces</taxon>
    </lineage>
</organism>
<name>A0ABM9H866_STRGL</name>